<feature type="signal peptide" evidence="2">
    <location>
        <begin position="1"/>
        <end position="19"/>
    </location>
</feature>
<feature type="region of interest" description="Disordered" evidence="1">
    <location>
        <begin position="44"/>
        <end position="76"/>
    </location>
</feature>
<proteinExistence type="predicted"/>
<dbReference type="EMBL" id="JANYMP010000005">
    <property type="protein sequence ID" value="MCS7478055.1"/>
    <property type="molecule type" value="Genomic_DNA"/>
</dbReference>
<dbReference type="RefSeq" id="WP_259623555.1">
    <property type="nucleotide sequence ID" value="NZ_JANYMP010000005.1"/>
</dbReference>
<reference evidence="3" key="1">
    <citation type="submission" date="2022-08" db="EMBL/GenBank/DDBJ databases">
        <authorList>
            <person name="Tistechok S."/>
            <person name="Samborskyy M."/>
            <person name="Roman I."/>
        </authorList>
    </citation>
    <scope>NUCLEOTIDE SEQUENCE</scope>
    <source>
        <strain evidence="3">DSM 103496</strain>
    </source>
</reference>
<evidence type="ECO:0000313" key="4">
    <source>
        <dbReference type="Proteomes" id="UP001141259"/>
    </source>
</evidence>
<protein>
    <recommendedName>
        <fullName evidence="5">Secreted protein</fullName>
    </recommendedName>
</protein>
<evidence type="ECO:0000256" key="1">
    <source>
        <dbReference type="SAM" id="MobiDB-lite"/>
    </source>
</evidence>
<evidence type="ECO:0000313" key="3">
    <source>
        <dbReference type="EMBL" id="MCS7478055.1"/>
    </source>
</evidence>
<evidence type="ECO:0000256" key="2">
    <source>
        <dbReference type="SAM" id="SignalP"/>
    </source>
</evidence>
<dbReference type="Proteomes" id="UP001141259">
    <property type="component" value="Unassembled WGS sequence"/>
</dbReference>
<comment type="caution">
    <text evidence="3">The sequence shown here is derived from an EMBL/GenBank/DDBJ whole genome shotgun (WGS) entry which is preliminary data.</text>
</comment>
<sequence>MSFAVTGMSVLIATVPALSAGRSSVNTSVPLRAITTLTASVVGPTLDTSPDRRSVPVSGAVTVDGLPPRVKSREAR</sequence>
<dbReference type="AlphaFoldDB" id="A0A9X2VK04"/>
<organism evidence="3 4">
    <name type="scientific">Umezawaea endophytica</name>
    <dbReference type="NCBI Taxonomy" id="1654476"/>
    <lineage>
        <taxon>Bacteria</taxon>
        <taxon>Bacillati</taxon>
        <taxon>Actinomycetota</taxon>
        <taxon>Actinomycetes</taxon>
        <taxon>Pseudonocardiales</taxon>
        <taxon>Pseudonocardiaceae</taxon>
        <taxon>Umezawaea</taxon>
    </lineage>
</organism>
<name>A0A9X2VK04_9PSEU</name>
<accession>A0A9X2VK04</accession>
<keyword evidence="2" id="KW-0732">Signal</keyword>
<gene>
    <name evidence="3" type="ORF">NZH93_14430</name>
</gene>
<evidence type="ECO:0008006" key="5">
    <source>
        <dbReference type="Google" id="ProtNLM"/>
    </source>
</evidence>
<feature type="chain" id="PRO_5040813223" description="Secreted protein" evidence="2">
    <location>
        <begin position="20"/>
        <end position="76"/>
    </location>
</feature>
<keyword evidence="4" id="KW-1185">Reference proteome</keyword>